<sequence length="225" mass="25896">MARNHEKNYGRLNRLWIEKRRVKSESRPKLSALKTSDEISYWLPSIKNELDFVLKQTEVPCYSEQKIEEYHSKIRNLEADYQAFVRKLHQVNGTLKSTPWTARPYEKKNNSSTKKIPTLHPMDNNLGSISFNSLETPVLQHDYLYEELEFDEDGNSHHTESPANEDSPLKFQDLSPKETVYQTVNPSSMNGIEESLKQDSHPTASVNVLGLDYSSSSSDEDNQMG</sequence>
<keyword evidence="2" id="KW-0808">Transferase</keyword>
<reference evidence="2" key="2">
    <citation type="journal article" date="2023" name="BMC Genomics">
        <title>Pest status, molecular evolution, and epigenetic factors derived from the genome assembly of Frankliniella fusca, a thysanopteran phytovirus vector.</title>
        <authorList>
            <person name="Catto M.A."/>
            <person name="Labadie P.E."/>
            <person name="Jacobson A.L."/>
            <person name="Kennedy G.G."/>
            <person name="Srinivasan R."/>
            <person name="Hunt B.G."/>
        </authorList>
    </citation>
    <scope>NUCLEOTIDE SEQUENCE</scope>
    <source>
        <strain evidence="2">PL_HMW_Pooled</strain>
    </source>
</reference>
<organism evidence="2 3">
    <name type="scientific">Frankliniella fusca</name>
    <dbReference type="NCBI Taxonomy" id="407009"/>
    <lineage>
        <taxon>Eukaryota</taxon>
        <taxon>Metazoa</taxon>
        <taxon>Ecdysozoa</taxon>
        <taxon>Arthropoda</taxon>
        <taxon>Hexapoda</taxon>
        <taxon>Insecta</taxon>
        <taxon>Pterygota</taxon>
        <taxon>Neoptera</taxon>
        <taxon>Paraneoptera</taxon>
        <taxon>Thysanoptera</taxon>
        <taxon>Terebrantia</taxon>
        <taxon>Thripoidea</taxon>
        <taxon>Thripidae</taxon>
        <taxon>Frankliniella</taxon>
    </lineage>
</organism>
<name>A0AAE1LFW2_9NEOP</name>
<keyword evidence="2" id="KW-0418">Kinase</keyword>
<feature type="compositionally biased region" description="Polar residues" evidence="1">
    <location>
        <begin position="180"/>
        <end position="190"/>
    </location>
</feature>
<keyword evidence="3" id="KW-1185">Reference proteome</keyword>
<gene>
    <name evidence="2" type="ORF">KUF71_007928</name>
</gene>
<comment type="caution">
    <text evidence="2">The sequence shown here is derived from an EMBL/GenBank/DDBJ whole genome shotgun (WGS) entry which is preliminary data.</text>
</comment>
<feature type="region of interest" description="Disordered" evidence="1">
    <location>
        <begin position="153"/>
        <end position="225"/>
    </location>
</feature>
<dbReference type="AlphaFoldDB" id="A0AAE1LFW2"/>
<dbReference type="GO" id="GO:0016301">
    <property type="term" value="F:kinase activity"/>
    <property type="evidence" value="ECO:0007669"/>
    <property type="project" value="UniProtKB-KW"/>
</dbReference>
<evidence type="ECO:0000313" key="2">
    <source>
        <dbReference type="EMBL" id="KAK3918681.1"/>
    </source>
</evidence>
<protein>
    <submittedName>
        <fullName evidence="2">NAD kinase 2</fullName>
    </submittedName>
</protein>
<feature type="region of interest" description="Disordered" evidence="1">
    <location>
        <begin position="99"/>
        <end position="120"/>
    </location>
</feature>
<dbReference type="Proteomes" id="UP001219518">
    <property type="component" value="Unassembled WGS sequence"/>
</dbReference>
<dbReference type="EMBL" id="JAHWGI010000960">
    <property type="protein sequence ID" value="KAK3918681.1"/>
    <property type="molecule type" value="Genomic_DNA"/>
</dbReference>
<reference evidence="2" key="1">
    <citation type="submission" date="2021-07" db="EMBL/GenBank/DDBJ databases">
        <authorList>
            <person name="Catto M.A."/>
            <person name="Jacobson A."/>
            <person name="Kennedy G."/>
            <person name="Labadie P."/>
            <person name="Hunt B.G."/>
            <person name="Srinivasan R."/>
        </authorList>
    </citation>
    <scope>NUCLEOTIDE SEQUENCE</scope>
    <source>
        <strain evidence="2">PL_HMW_Pooled</strain>
        <tissue evidence="2">Head</tissue>
    </source>
</reference>
<evidence type="ECO:0000313" key="3">
    <source>
        <dbReference type="Proteomes" id="UP001219518"/>
    </source>
</evidence>
<accession>A0AAE1LFW2</accession>
<evidence type="ECO:0000256" key="1">
    <source>
        <dbReference type="SAM" id="MobiDB-lite"/>
    </source>
</evidence>
<proteinExistence type="predicted"/>